<dbReference type="STRING" id="265719.SAMN04488509_12315"/>
<proteinExistence type="predicted"/>
<accession>A0A1G7AFV3</accession>
<dbReference type="EMBL" id="FNAG01000023">
    <property type="protein sequence ID" value="SDE12756.1"/>
    <property type="molecule type" value="Genomic_DNA"/>
</dbReference>
<evidence type="ECO:0000313" key="3">
    <source>
        <dbReference type="Proteomes" id="UP000199603"/>
    </source>
</evidence>
<sequence length="456" mass="48327">MTRYLALILMLGFTLPASGVERSDDGYGQVLLVPYVAAREQLSTLVSITPTVADYDLWVMPRVLSVSVYLLSDETGGAPSRTDLTVVLPANASWNFALSRADGGTVLLGGGRACVFTDSGLIDASSIPLQGGSEGWTEVYALGEVTLSALRQPMGPNQCSVIANTIASLDATDWLAAPRNELRGAAHLVDVPSGSSFSMPLVALRDFRDAPFWAGFGQSPELDDVQPATAVVRTADGTPRVSTFATHPVDAVSAVLTDAQWEVDFTIEPGLSAQTDLVILAPTRRWYVQGESQRAPFIDNHQFSYEAPGVVTSGRLHDRDGAVNHEPDSAKCSPPLTLIHQRGPSIADSLTVAQFGQTGLLDSTRAVALVHQGLGGSLCVTEEAPLWQRMASGRLALSFASRPAGGSARLVSDEGHEFIGLPLIGAAFSKAVSGDTPLLRASFGLLQPIARKTDYR</sequence>
<reference evidence="2 3" key="1">
    <citation type="submission" date="2016-10" db="EMBL/GenBank/DDBJ databases">
        <authorList>
            <person name="de Groot N.N."/>
        </authorList>
    </citation>
    <scope>NUCLEOTIDE SEQUENCE [LARGE SCALE GENOMIC DNA]</scope>
    <source>
        <strain evidence="2 3">DSM 16957</strain>
    </source>
</reference>
<evidence type="ECO:0000313" key="2">
    <source>
        <dbReference type="EMBL" id="SDE12756.1"/>
    </source>
</evidence>
<name>A0A1G7AFV3_9GAMM</name>
<evidence type="ECO:0000256" key="1">
    <source>
        <dbReference type="SAM" id="SignalP"/>
    </source>
</evidence>
<feature type="chain" id="PRO_5011752555" description="Cellulose synthase regulatory subunit" evidence="1">
    <location>
        <begin position="20"/>
        <end position="456"/>
    </location>
</feature>
<dbReference type="Proteomes" id="UP000199603">
    <property type="component" value="Unassembled WGS sequence"/>
</dbReference>
<dbReference type="AlphaFoldDB" id="A0A1G7AFV3"/>
<feature type="signal peptide" evidence="1">
    <location>
        <begin position="1"/>
        <end position="19"/>
    </location>
</feature>
<organism evidence="2 3">
    <name type="scientific">Aquimonas voraii</name>
    <dbReference type="NCBI Taxonomy" id="265719"/>
    <lineage>
        <taxon>Bacteria</taxon>
        <taxon>Pseudomonadati</taxon>
        <taxon>Pseudomonadota</taxon>
        <taxon>Gammaproteobacteria</taxon>
        <taxon>Lysobacterales</taxon>
        <taxon>Lysobacteraceae</taxon>
        <taxon>Aquimonas</taxon>
    </lineage>
</organism>
<keyword evidence="1" id="KW-0732">Signal</keyword>
<gene>
    <name evidence="2" type="ORF">SAMN04488509_12315</name>
</gene>
<dbReference type="RefSeq" id="WP_091246085.1">
    <property type="nucleotide sequence ID" value="NZ_FNAG01000023.1"/>
</dbReference>
<protein>
    <recommendedName>
        <fullName evidence="4">Cellulose synthase regulatory subunit</fullName>
    </recommendedName>
</protein>
<keyword evidence="3" id="KW-1185">Reference proteome</keyword>
<evidence type="ECO:0008006" key="4">
    <source>
        <dbReference type="Google" id="ProtNLM"/>
    </source>
</evidence>